<keyword evidence="7" id="KW-1133">Transmembrane helix</keyword>
<dbReference type="InterPro" id="IPR051263">
    <property type="entry name" value="C-type_cytochrome_biogenesis"/>
</dbReference>
<evidence type="ECO:0000256" key="7">
    <source>
        <dbReference type="RuleBase" id="RU364112"/>
    </source>
</evidence>
<comment type="caution">
    <text evidence="9">The sequence shown here is derived from an EMBL/GenBank/DDBJ whole genome shotgun (WGS) entry which is preliminary data.</text>
</comment>
<dbReference type="InterPro" id="IPR005616">
    <property type="entry name" value="CcmH/CycL/Ccl2/NrfF_N"/>
</dbReference>
<reference evidence="9 10" key="1">
    <citation type="submission" date="2019-12" db="EMBL/GenBank/DDBJ databases">
        <title>Devosia maris sp. nov., isolated from the deep seawater.</title>
        <authorList>
            <person name="Liu Y."/>
        </authorList>
    </citation>
    <scope>NUCLEOTIDE SEQUENCE [LARGE SCALE GENOMIC DNA]</scope>
    <source>
        <strain evidence="9 10">L53-10-65</strain>
    </source>
</reference>
<gene>
    <name evidence="9" type="ORF">GO014_01115</name>
</gene>
<sequence length="155" mass="16832">MLRVTLMCLLLFLPSAAQALGPDEILPDPALEQRARDISAGLRCLVCQNQSIDDSDADLARDLRVLVRERLSAGDTNAEVEQYVVDRYGEYVLLNPRLGPHTVLLWVAAPLLLLVGLIALFIARRRHAAIPAEGLTAEEATALEALKHGSDKTGA</sequence>
<dbReference type="GO" id="GO:0005886">
    <property type="term" value="C:plasma membrane"/>
    <property type="evidence" value="ECO:0007669"/>
    <property type="project" value="TreeGrafter"/>
</dbReference>
<evidence type="ECO:0000313" key="9">
    <source>
        <dbReference type="EMBL" id="MVS97628.1"/>
    </source>
</evidence>
<dbReference type="RefSeq" id="WP_157288786.1">
    <property type="nucleotide sequence ID" value="NZ_WQRF01000001.1"/>
</dbReference>
<dbReference type="EMBL" id="WQRF01000001">
    <property type="protein sequence ID" value="MVS97628.1"/>
    <property type="molecule type" value="Genomic_DNA"/>
</dbReference>
<evidence type="ECO:0000259" key="8">
    <source>
        <dbReference type="Pfam" id="PF03918"/>
    </source>
</evidence>
<feature type="domain" description="CcmH/CycL/Ccl2/NrfF N-terminal" evidence="8">
    <location>
        <begin position="8"/>
        <end position="146"/>
    </location>
</feature>
<keyword evidence="5" id="KW-0201">Cytochrome c-type biogenesis</keyword>
<dbReference type="Pfam" id="PF03918">
    <property type="entry name" value="CcmH"/>
    <property type="match status" value="1"/>
</dbReference>
<dbReference type="GO" id="GO:0046872">
    <property type="term" value="F:metal ion binding"/>
    <property type="evidence" value="ECO:0007669"/>
    <property type="project" value="UniProtKB-KW"/>
</dbReference>
<evidence type="ECO:0000256" key="2">
    <source>
        <dbReference type="ARBA" id="ARBA00022617"/>
    </source>
</evidence>
<dbReference type="GO" id="GO:0017004">
    <property type="term" value="P:cytochrome complex assembly"/>
    <property type="evidence" value="ECO:0007669"/>
    <property type="project" value="UniProtKB-KW"/>
</dbReference>
<feature type="transmembrane region" description="Helical" evidence="7">
    <location>
        <begin position="103"/>
        <end position="123"/>
    </location>
</feature>
<keyword evidence="6 7" id="KW-0408">Iron</keyword>
<dbReference type="InterPro" id="IPR038297">
    <property type="entry name" value="CcmH/CycL/NrfF/Ccl2_sf"/>
</dbReference>
<accession>A0A7X3K276</accession>
<keyword evidence="10" id="KW-1185">Reference proteome</keyword>
<dbReference type="PANTHER" id="PTHR47870:SF1">
    <property type="entry name" value="CYTOCHROME C-TYPE BIOGENESIS PROTEIN CCMH"/>
    <property type="match status" value="1"/>
</dbReference>
<evidence type="ECO:0000256" key="5">
    <source>
        <dbReference type="ARBA" id="ARBA00022748"/>
    </source>
</evidence>
<feature type="signal peptide" evidence="7">
    <location>
        <begin position="1"/>
        <end position="19"/>
    </location>
</feature>
<evidence type="ECO:0000256" key="4">
    <source>
        <dbReference type="ARBA" id="ARBA00022729"/>
    </source>
</evidence>
<proteinExistence type="inferred from homology"/>
<comment type="similarity">
    <text evidence="1 7">Belongs to the CcmH/CycL/Ccl2/NrfF family.</text>
</comment>
<evidence type="ECO:0000256" key="6">
    <source>
        <dbReference type="ARBA" id="ARBA00023004"/>
    </source>
</evidence>
<keyword evidence="7" id="KW-0812">Transmembrane</keyword>
<keyword evidence="4 7" id="KW-0732">Signal</keyword>
<comment type="function">
    <text evidence="7">Possible subunit of a heme lyase.</text>
</comment>
<evidence type="ECO:0000313" key="10">
    <source>
        <dbReference type="Proteomes" id="UP000438106"/>
    </source>
</evidence>
<protein>
    <recommendedName>
        <fullName evidence="7">Cytochrome c-type biogenesis protein</fullName>
    </recommendedName>
</protein>
<dbReference type="AlphaFoldDB" id="A0A7X3K276"/>
<name>A0A7X3K276_9HYPH</name>
<keyword evidence="7" id="KW-0472">Membrane</keyword>
<dbReference type="Gene3D" id="1.10.8.640">
    <property type="entry name" value="Cytochrome C biogenesis protein"/>
    <property type="match status" value="1"/>
</dbReference>
<dbReference type="PANTHER" id="PTHR47870">
    <property type="entry name" value="CYTOCHROME C-TYPE BIOGENESIS PROTEIN CCMH"/>
    <property type="match status" value="1"/>
</dbReference>
<dbReference type="Proteomes" id="UP000438106">
    <property type="component" value="Unassembled WGS sequence"/>
</dbReference>
<organism evidence="9 10">
    <name type="scientific">Devosia marina</name>
    <dbReference type="NCBI Taxonomy" id="2683198"/>
    <lineage>
        <taxon>Bacteria</taxon>
        <taxon>Pseudomonadati</taxon>
        <taxon>Pseudomonadota</taxon>
        <taxon>Alphaproteobacteria</taxon>
        <taxon>Hyphomicrobiales</taxon>
        <taxon>Devosiaceae</taxon>
        <taxon>Devosia</taxon>
    </lineage>
</organism>
<keyword evidence="2 7" id="KW-0349">Heme</keyword>
<keyword evidence="3 7" id="KW-0479">Metal-binding</keyword>
<feature type="chain" id="PRO_5031588020" description="Cytochrome c-type biogenesis protein" evidence="7">
    <location>
        <begin position="20"/>
        <end position="155"/>
    </location>
</feature>
<evidence type="ECO:0000256" key="1">
    <source>
        <dbReference type="ARBA" id="ARBA00010342"/>
    </source>
</evidence>
<dbReference type="CDD" id="cd16378">
    <property type="entry name" value="CcmH_N"/>
    <property type="match status" value="1"/>
</dbReference>
<evidence type="ECO:0000256" key="3">
    <source>
        <dbReference type="ARBA" id="ARBA00022723"/>
    </source>
</evidence>